<evidence type="ECO:0000256" key="1">
    <source>
        <dbReference type="SAM" id="MobiDB-lite"/>
    </source>
</evidence>
<feature type="region of interest" description="Disordered" evidence="1">
    <location>
        <begin position="52"/>
        <end position="81"/>
    </location>
</feature>
<proteinExistence type="predicted"/>
<gene>
    <name evidence="2" type="ORF">BDDG_12214</name>
</gene>
<evidence type="ECO:0000313" key="2">
    <source>
        <dbReference type="EMBL" id="KMW67614.1"/>
    </source>
</evidence>
<organism evidence="2">
    <name type="scientific">Ajellomyces dermatitidis (strain ATCC 18188 / CBS 674.68)</name>
    <name type="common">Blastomyces dermatitidis</name>
    <dbReference type="NCBI Taxonomy" id="653446"/>
    <lineage>
        <taxon>Eukaryota</taxon>
        <taxon>Fungi</taxon>
        <taxon>Dikarya</taxon>
        <taxon>Ascomycota</taxon>
        <taxon>Pezizomycotina</taxon>
        <taxon>Eurotiomycetes</taxon>
        <taxon>Eurotiomycetidae</taxon>
        <taxon>Onygenales</taxon>
        <taxon>Ajellomycetaceae</taxon>
        <taxon>Blastomyces</taxon>
    </lineage>
</organism>
<dbReference type="EMBL" id="GG749429">
    <property type="protein sequence ID" value="KMW67614.1"/>
    <property type="molecule type" value="Genomic_DNA"/>
</dbReference>
<dbReference type="AlphaFoldDB" id="A0A0J9HF08"/>
<reference evidence="2" key="1">
    <citation type="submission" date="2010-03" db="EMBL/GenBank/DDBJ databases">
        <title>Annotation of Blastomyces dermatitidis strain ATCC 18188.</title>
        <authorList>
            <consortium name="The Broad Institute Genome Sequencing Platform"/>
            <consortium name="Broad Institute Genome Sequencing Center for Infectious Disease."/>
            <person name="Cuomo C."/>
            <person name="Klein B."/>
            <person name="Sullivan T."/>
            <person name="Heitman J."/>
            <person name="Young S."/>
            <person name="Zeng Q."/>
            <person name="Gargeya S."/>
            <person name="Alvarado L."/>
            <person name="Berlin A.M."/>
            <person name="Chapman S.B."/>
            <person name="Chen Z."/>
            <person name="Freedman E."/>
            <person name="Gellesch M."/>
            <person name="Goldberg J."/>
            <person name="Griggs A."/>
            <person name="Gujja S."/>
            <person name="Heilman E."/>
            <person name="Heiman D."/>
            <person name="Howarth C."/>
            <person name="Mehta T."/>
            <person name="Neiman D."/>
            <person name="Pearson M."/>
            <person name="Roberts A."/>
            <person name="Saif S."/>
            <person name="Shea T."/>
            <person name="Shenoy N."/>
            <person name="Sisk P."/>
            <person name="Stolte C."/>
            <person name="Sykes S."/>
            <person name="White J."/>
            <person name="Yandava C."/>
            <person name="Haas B."/>
            <person name="Nusbaum C."/>
            <person name="Birren B."/>
        </authorList>
    </citation>
    <scope>NUCLEOTIDE SEQUENCE</scope>
    <source>
        <strain evidence="2">ATCC 18188</strain>
    </source>
</reference>
<sequence length="195" mass="21973">MPAFITASKQVQSIHSSLELGAEHRGIYRISLLILQGHLPLSRGVRRHRATRNDTIQLLTRRRRKSRDSDTGNSGTSKQSYSEKAGLSNAVEVTTRIITFIRGIMYANWIKVQRLLASKENRTPFYPSHRLKAIQISHNSIKHMIGSWLACRLTAEALSTIQLRASLGFDPIRYYGRRNLVAALKAALKSLAKPI</sequence>
<protein>
    <submittedName>
        <fullName evidence="2">Uncharacterized protein</fullName>
    </submittedName>
</protein>
<feature type="compositionally biased region" description="Polar residues" evidence="1">
    <location>
        <begin position="72"/>
        <end position="81"/>
    </location>
</feature>
<accession>A0A0J9HF08</accession>
<name>A0A0J9HF08_AJEDA</name>
<dbReference type="Proteomes" id="UP000007802">
    <property type="component" value="Unassembled WGS sequence"/>
</dbReference>